<dbReference type="InterPro" id="IPR036397">
    <property type="entry name" value="RNaseH_sf"/>
</dbReference>
<dbReference type="PANTHER" id="PTHR37984">
    <property type="entry name" value="PROTEIN CBG26694"/>
    <property type="match status" value="1"/>
</dbReference>
<feature type="domain" description="Integrase catalytic" evidence="1">
    <location>
        <begin position="50"/>
        <end position="115"/>
    </location>
</feature>
<evidence type="ECO:0000259" key="1">
    <source>
        <dbReference type="PROSITE" id="PS50994"/>
    </source>
</evidence>
<accession>A0A4Y2FZ18</accession>
<dbReference type="PANTHER" id="PTHR37984:SF5">
    <property type="entry name" value="PROTEIN NYNRIN-LIKE"/>
    <property type="match status" value="1"/>
</dbReference>
<sequence>MATTYQVLEQEFYIANVRTKIENVIANCVECILYYKKHGKGERFLNPIPKENAPFNTFPIDFVGPLPSTNKIYQHIFTVVDAFTKFMWFYPVKSPSAQEAIDKLKLQQTIFLQSF</sequence>
<dbReference type="InterPro" id="IPR012337">
    <property type="entry name" value="RNaseH-like_sf"/>
</dbReference>
<dbReference type="OrthoDB" id="6430446at2759"/>
<dbReference type="GO" id="GO:0015074">
    <property type="term" value="P:DNA integration"/>
    <property type="evidence" value="ECO:0007669"/>
    <property type="project" value="InterPro"/>
</dbReference>
<dbReference type="InterPro" id="IPR001584">
    <property type="entry name" value="Integrase_cat-core"/>
</dbReference>
<dbReference type="Gene3D" id="3.30.420.10">
    <property type="entry name" value="Ribonuclease H-like superfamily/Ribonuclease H"/>
    <property type="match status" value="1"/>
</dbReference>
<evidence type="ECO:0000313" key="3">
    <source>
        <dbReference type="Proteomes" id="UP000499080"/>
    </source>
</evidence>
<keyword evidence="3" id="KW-1185">Reference proteome</keyword>
<organism evidence="2 3">
    <name type="scientific">Araneus ventricosus</name>
    <name type="common">Orbweaver spider</name>
    <name type="synonym">Epeira ventricosa</name>
    <dbReference type="NCBI Taxonomy" id="182803"/>
    <lineage>
        <taxon>Eukaryota</taxon>
        <taxon>Metazoa</taxon>
        <taxon>Ecdysozoa</taxon>
        <taxon>Arthropoda</taxon>
        <taxon>Chelicerata</taxon>
        <taxon>Arachnida</taxon>
        <taxon>Araneae</taxon>
        <taxon>Araneomorphae</taxon>
        <taxon>Entelegynae</taxon>
        <taxon>Araneoidea</taxon>
        <taxon>Araneidae</taxon>
        <taxon>Araneus</taxon>
    </lineage>
</organism>
<evidence type="ECO:0000313" key="2">
    <source>
        <dbReference type="EMBL" id="GBM46257.1"/>
    </source>
</evidence>
<name>A0A4Y2FZ18_ARAVE</name>
<dbReference type="GO" id="GO:0003676">
    <property type="term" value="F:nucleic acid binding"/>
    <property type="evidence" value="ECO:0007669"/>
    <property type="project" value="InterPro"/>
</dbReference>
<comment type="caution">
    <text evidence="2">The sequence shown here is derived from an EMBL/GenBank/DDBJ whole genome shotgun (WGS) entry which is preliminary data.</text>
</comment>
<dbReference type="PROSITE" id="PS50994">
    <property type="entry name" value="INTEGRASE"/>
    <property type="match status" value="1"/>
</dbReference>
<dbReference type="AlphaFoldDB" id="A0A4Y2FZ18"/>
<proteinExistence type="predicted"/>
<gene>
    <name evidence="2" type="ORF">AVEN_224823_1</name>
</gene>
<reference evidence="2 3" key="1">
    <citation type="journal article" date="2019" name="Sci. Rep.">
        <title>Orb-weaving spider Araneus ventricosus genome elucidates the spidroin gene catalogue.</title>
        <authorList>
            <person name="Kono N."/>
            <person name="Nakamura H."/>
            <person name="Ohtoshi R."/>
            <person name="Moran D.A.P."/>
            <person name="Shinohara A."/>
            <person name="Yoshida Y."/>
            <person name="Fujiwara M."/>
            <person name="Mori M."/>
            <person name="Tomita M."/>
            <person name="Arakawa K."/>
        </authorList>
    </citation>
    <scope>NUCLEOTIDE SEQUENCE [LARGE SCALE GENOMIC DNA]</scope>
</reference>
<dbReference type="SUPFAM" id="SSF53098">
    <property type="entry name" value="Ribonuclease H-like"/>
    <property type="match status" value="1"/>
</dbReference>
<dbReference type="Proteomes" id="UP000499080">
    <property type="component" value="Unassembled WGS sequence"/>
</dbReference>
<protein>
    <recommendedName>
        <fullName evidence="1">Integrase catalytic domain-containing protein</fullName>
    </recommendedName>
</protein>
<dbReference type="InterPro" id="IPR050951">
    <property type="entry name" value="Retrovirus_Pol_polyprotein"/>
</dbReference>
<dbReference type="EMBL" id="BGPR01001128">
    <property type="protein sequence ID" value="GBM46257.1"/>
    <property type="molecule type" value="Genomic_DNA"/>
</dbReference>